<dbReference type="EMBL" id="CP049811">
    <property type="protein sequence ID" value="QIK41078.1"/>
    <property type="molecule type" value="Genomic_DNA"/>
</dbReference>
<sequence>MLVSMKAGIAYLAMPKTGSTAIEAALAPGCDIVMSGHPNLKHMRLRRFERQIRPILPPGDVATVAVIREPLEWLGSWYRYRARPQLQGQRNSTSDLSFDAFVEAWLQDDPPSYARVGRPVEFLEPPQSSLGIDHLFRYDAFDALAEFLAQRFGRPIAFETLNVSPAMELTLSPALRRETIDRMAVEYTLYEGALCRSRDASIDRLT</sequence>
<organism evidence="1 2">
    <name type="scientific">Pontivivens nitratireducens</name>
    <dbReference type="NCBI Taxonomy" id="2758038"/>
    <lineage>
        <taxon>Bacteria</taxon>
        <taxon>Pseudomonadati</taxon>
        <taxon>Pseudomonadota</taxon>
        <taxon>Alphaproteobacteria</taxon>
        <taxon>Rhodobacterales</taxon>
        <taxon>Paracoccaceae</taxon>
        <taxon>Pontivivens</taxon>
    </lineage>
</organism>
<accession>A0A6G7VMK0</accession>
<dbReference type="AlphaFoldDB" id="A0A6G7VMK0"/>
<dbReference type="SUPFAM" id="SSF52540">
    <property type="entry name" value="P-loop containing nucleoside triphosphate hydrolases"/>
    <property type="match status" value="1"/>
</dbReference>
<name>A0A6G7VMK0_9RHOB</name>
<reference evidence="1 2" key="1">
    <citation type="submission" date="2020-03" db="EMBL/GenBank/DDBJ databases">
        <title>Complete genome sequence of Monaibacterium sp. ALG8 with diverse plasmids.</title>
        <authorList>
            <person name="Sun C."/>
        </authorList>
    </citation>
    <scope>NUCLEOTIDE SEQUENCE [LARGE SCALE GENOMIC DNA]</scope>
    <source>
        <strain evidence="1 2">ALG8</strain>
    </source>
</reference>
<keyword evidence="1" id="KW-0808">Transferase</keyword>
<dbReference type="RefSeq" id="WP_166191211.1">
    <property type="nucleotide sequence ID" value="NZ_CP049811.1"/>
</dbReference>
<evidence type="ECO:0000313" key="2">
    <source>
        <dbReference type="Proteomes" id="UP000500791"/>
    </source>
</evidence>
<keyword evidence="2" id="KW-1185">Reference proteome</keyword>
<protein>
    <submittedName>
        <fullName evidence="1">Gamma-glutamyl kinase</fullName>
    </submittedName>
</protein>
<dbReference type="InterPro" id="IPR027417">
    <property type="entry name" value="P-loop_NTPase"/>
</dbReference>
<gene>
    <name evidence="1" type="ORF">G8E03_10035</name>
</gene>
<dbReference type="KEGG" id="mon:G8E03_10035"/>
<keyword evidence="1" id="KW-0418">Kinase</keyword>
<dbReference type="GO" id="GO:0016301">
    <property type="term" value="F:kinase activity"/>
    <property type="evidence" value="ECO:0007669"/>
    <property type="project" value="UniProtKB-KW"/>
</dbReference>
<proteinExistence type="predicted"/>
<evidence type="ECO:0000313" key="1">
    <source>
        <dbReference type="EMBL" id="QIK41078.1"/>
    </source>
</evidence>
<dbReference type="Proteomes" id="UP000500791">
    <property type="component" value="Chromosome"/>
</dbReference>